<dbReference type="Gene3D" id="1.10.3810.10">
    <property type="entry name" value="Biosynthetic peptidoglycan transglycosylase-like"/>
    <property type="match status" value="1"/>
</dbReference>
<dbReference type="EMBL" id="JAVDQF010000001">
    <property type="protein sequence ID" value="MDR6270134.1"/>
    <property type="molecule type" value="Genomic_DNA"/>
</dbReference>
<reference evidence="12 13" key="1">
    <citation type="submission" date="2023-07" db="EMBL/GenBank/DDBJ databases">
        <title>Sequencing the genomes of 1000 actinobacteria strains.</title>
        <authorList>
            <person name="Klenk H.-P."/>
        </authorList>
    </citation>
    <scope>NUCLEOTIDE SEQUENCE [LARGE SCALE GENOMIC DNA]</scope>
    <source>
        <strain evidence="12 13">DSM 14555</strain>
    </source>
</reference>
<evidence type="ECO:0000256" key="4">
    <source>
        <dbReference type="ARBA" id="ARBA00022679"/>
    </source>
</evidence>
<proteinExistence type="predicted"/>
<comment type="caution">
    <text evidence="12">The sequence shown here is derived from an EMBL/GenBank/DDBJ whole genome shotgun (WGS) entry which is preliminary data.</text>
</comment>
<dbReference type="PANTHER" id="PTHR32282:SF33">
    <property type="entry name" value="PEPTIDOGLYCAN GLYCOSYLTRANSFERASE"/>
    <property type="match status" value="1"/>
</dbReference>
<evidence type="ECO:0000313" key="12">
    <source>
        <dbReference type="EMBL" id="MDR6270134.1"/>
    </source>
</evidence>
<dbReference type="Gene3D" id="3.40.710.10">
    <property type="entry name" value="DD-peptidase/beta-lactamase superfamily"/>
    <property type="match status" value="1"/>
</dbReference>
<evidence type="ECO:0000256" key="9">
    <source>
        <dbReference type="SAM" id="MobiDB-lite"/>
    </source>
</evidence>
<feature type="domain" description="Penicillin-binding protein transpeptidase" evidence="10">
    <location>
        <begin position="370"/>
        <end position="643"/>
    </location>
</feature>
<protein>
    <submittedName>
        <fullName evidence="12">Membrane peptidoglycan carboxypeptidase</fullName>
    </submittedName>
</protein>
<evidence type="ECO:0000259" key="10">
    <source>
        <dbReference type="Pfam" id="PF00905"/>
    </source>
</evidence>
<sequence length="761" mass="79866">MAVRKNPIINTATTLGKLIGFLGVSVLCGVLVAGLLVPATALSGSTVSNSINAFDNLPAQLDVNTPQGVTNIMASDGTTVLASLYNQNRVPVELDQMSPNIKNAIVAIEDSRFYEHGGVDTTGILRAIVATFAKGDRQGASTITQQYVNNTIIQNLEAAGKGDQAKLGAQKTAGDKIREMKLAIAMEKQYSKEDILKGYLNIVNFANNAYGIQSAAQLYFGVNAADLSLPQAAVLAGVVNSPSYFDPIAQPQNATDRRNLVLGRMLDLKMITQAQHDEAVATPLTLNVQPRTQGCATSSTAPFFCDYVLRTFLNNPDYGATADDRARLLYQGGLTIKTTLDAGAQTIAQDQQNKTSSPEDIQRLNRGSAMVSVEPGTGKIRAMAQNFKMSDVAANGQTSYNFSVPAVDLQGNPLNGLGKMQVGSTMKPFVFAAWLQAGKSMNTLVNGAKRDYPSSFRWTNSCGTTSSNYSGTGTDTPLLPNDSNGDYNTRTALAGLVGSINTITFAEAAQLDICNIKKITEAAGLRTGDTRQPLSFEQASQFLGIDSIDPLTMANAYATFANKGTYCSPIAIESITDGTGKQLPVPSADCKSTIITPEVAAGTLYAMQQVFTAPGGSGSAINPRPSQNVANMGGKTGTTDFSQDTWVVGTTSGLATASWFGNPTGNTTDVFYQNQNKTFNGRTYPRLDGAYIAGTAFSSYMNAVAGNFNTAPFPAPPARMVNGNPPPAPPAQPSPSSPSSPPATPPAAPPASPPASGGTNP</sequence>
<organism evidence="12 13">
    <name type="scientific">Arthrobacter russicus</name>
    <dbReference type="NCBI Taxonomy" id="172040"/>
    <lineage>
        <taxon>Bacteria</taxon>
        <taxon>Bacillati</taxon>
        <taxon>Actinomycetota</taxon>
        <taxon>Actinomycetes</taxon>
        <taxon>Micrococcales</taxon>
        <taxon>Micrococcaceae</taxon>
        <taxon>Arthrobacter</taxon>
    </lineage>
</organism>
<keyword evidence="3" id="KW-0328">Glycosyltransferase</keyword>
<dbReference type="Pfam" id="PF00905">
    <property type="entry name" value="Transpeptidase"/>
    <property type="match status" value="1"/>
</dbReference>
<feature type="region of interest" description="Disordered" evidence="9">
    <location>
        <begin position="716"/>
        <end position="761"/>
    </location>
</feature>
<comment type="catalytic activity">
    <reaction evidence="7">
        <text>Preferential cleavage: (Ac)2-L-Lys-D-Ala-|-D-Ala. Also transpeptidation of peptidyl-alanyl moieties that are N-acyl substituents of D-alanine.</text>
        <dbReference type="EC" id="3.4.16.4"/>
    </reaction>
</comment>
<keyword evidence="2" id="KW-0645">Protease</keyword>
<keyword evidence="4" id="KW-0808">Transferase</keyword>
<evidence type="ECO:0000256" key="6">
    <source>
        <dbReference type="ARBA" id="ARBA00023268"/>
    </source>
</evidence>
<evidence type="ECO:0000256" key="7">
    <source>
        <dbReference type="ARBA" id="ARBA00034000"/>
    </source>
</evidence>
<dbReference type="Proteomes" id="UP001185069">
    <property type="component" value="Unassembled WGS sequence"/>
</dbReference>
<dbReference type="InterPro" id="IPR012338">
    <property type="entry name" value="Beta-lactam/transpept-like"/>
</dbReference>
<evidence type="ECO:0000259" key="11">
    <source>
        <dbReference type="Pfam" id="PF00912"/>
    </source>
</evidence>
<evidence type="ECO:0000256" key="3">
    <source>
        <dbReference type="ARBA" id="ARBA00022676"/>
    </source>
</evidence>
<dbReference type="InterPro" id="IPR050396">
    <property type="entry name" value="Glycosyltr_51/Transpeptidase"/>
</dbReference>
<dbReference type="Pfam" id="PF00912">
    <property type="entry name" value="Transgly"/>
    <property type="match status" value="1"/>
</dbReference>
<keyword evidence="6" id="KW-0511">Multifunctional enzyme</keyword>
<feature type="compositionally biased region" description="Pro residues" evidence="9">
    <location>
        <begin position="724"/>
        <end position="753"/>
    </location>
</feature>
<dbReference type="PANTHER" id="PTHR32282">
    <property type="entry name" value="BINDING PROTEIN TRANSPEPTIDASE, PUTATIVE-RELATED"/>
    <property type="match status" value="1"/>
</dbReference>
<dbReference type="InterPro" id="IPR001264">
    <property type="entry name" value="Glyco_trans_51"/>
</dbReference>
<evidence type="ECO:0000256" key="1">
    <source>
        <dbReference type="ARBA" id="ARBA00022645"/>
    </source>
</evidence>
<comment type="catalytic activity">
    <reaction evidence="8">
        <text>[GlcNAc-(1-&gt;4)-Mur2Ac(oyl-L-Ala-gamma-D-Glu-L-Lys-D-Ala-D-Ala)](n)-di-trans,octa-cis-undecaprenyl diphosphate + beta-D-GlcNAc-(1-&gt;4)-Mur2Ac(oyl-L-Ala-gamma-D-Glu-L-Lys-D-Ala-D-Ala)-di-trans,octa-cis-undecaprenyl diphosphate = [GlcNAc-(1-&gt;4)-Mur2Ac(oyl-L-Ala-gamma-D-Glu-L-Lys-D-Ala-D-Ala)](n+1)-di-trans,octa-cis-undecaprenyl diphosphate + di-trans,octa-cis-undecaprenyl diphosphate + H(+)</text>
        <dbReference type="Rhea" id="RHEA:23708"/>
        <dbReference type="Rhea" id="RHEA-COMP:9602"/>
        <dbReference type="Rhea" id="RHEA-COMP:9603"/>
        <dbReference type="ChEBI" id="CHEBI:15378"/>
        <dbReference type="ChEBI" id="CHEBI:58405"/>
        <dbReference type="ChEBI" id="CHEBI:60033"/>
        <dbReference type="ChEBI" id="CHEBI:78435"/>
        <dbReference type="EC" id="2.4.99.28"/>
    </reaction>
</comment>
<keyword evidence="1 12" id="KW-0121">Carboxypeptidase</keyword>
<gene>
    <name evidence="12" type="ORF">JOE69_002372</name>
</gene>
<feature type="domain" description="Glycosyl transferase family 51" evidence="11">
    <location>
        <begin position="80"/>
        <end position="265"/>
    </location>
</feature>
<dbReference type="InterPro" id="IPR023346">
    <property type="entry name" value="Lysozyme-like_dom_sf"/>
</dbReference>
<evidence type="ECO:0000256" key="2">
    <source>
        <dbReference type="ARBA" id="ARBA00022670"/>
    </source>
</evidence>
<accession>A0ABU1JDB3</accession>
<keyword evidence="5" id="KW-0378">Hydrolase</keyword>
<dbReference type="InterPro" id="IPR001460">
    <property type="entry name" value="PCN-bd_Tpept"/>
</dbReference>
<name>A0ABU1JDB3_9MICC</name>
<evidence type="ECO:0000256" key="8">
    <source>
        <dbReference type="ARBA" id="ARBA00049902"/>
    </source>
</evidence>
<dbReference type="GO" id="GO:0004180">
    <property type="term" value="F:carboxypeptidase activity"/>
    <property type="evidence" value="ECO:0007669"/>
    <property type="project" value="UniProtKB-KW"/>
</dbReference>
<dbReference type="SUPFAM" id="SSF56601">
    <property type="entry name" value="beta-lactamase/transpeptidase-like"/>
    <property type="match status" value="1"/>
</dbReference>
<dbReference type="InterPro" id="IPR036950">
    <property type="entry name" value="PBP_transglycosylase"/>
</dbReference>
<evidence type="ECO:0000313" key="13">
    <source>
        <dbReference type="Proteomes" id="UP001185069"/>
    </source>
</evidence>
<keyword evidence="13" id="KW-1185">Reference proteome</keyword>
<dbReference type="SUPFAM" id="SSF53955">
    <property type="entry name" value="Lysozyme-like"/>
    <property type="match status" value="1"/>
</dbReference>
<dbReference type="RefSeq" id="WP_309798992.1">
    <property type="nucleotide sequence ID" value="NZ_BAAAHY010000005.1"/>
</dbReference>
<evidence type="ECO:0000256" key="5">
    <source>
        <dbReference type="ARBA" id="ARBA00022801"/>
    </source>
</evidence>